<evidence type="ECO:0008006" key="5">
    <source>
        <dbReference type="Google" id="ProtNLM"/>
    </source>
</evidence>
<organism evidence="3 4">
    <name type="scientific">Effusibacillus consociatus</name>
    <dbReference type="NCBI Taxonomy" id="1117041"/>
    <lineage>
        <taxon>Bacteria</taxon>
        <taxon>Bacillati</taxon>
        <taxon>Bacillota</taxon>
        <taxon>Bacilli</taxon>
        <taxon>Bacillales</taxon>
        <taxon>Alicyclobacillaceae</taxon>
        <taxon>Effusibacillus</taxon>
    </lineage>
</organism>
<accession>A0ABV9Q6L5</accession>
<keyword evidence="2" id="KW-0472">Membrane</keyword>
<evidence type="ECO:0000256" key="1">
    <source>
        <dbReference type="SAM" id="MobiDB-lite"/>
    </source>
</evidence>
<dbReference type="EMBL" id="JBHSHC010000119">
    <property type="protein sequence ID" value="MFC4769162.1"/>
    <property type="molecule type" value="Genomic_DNA"/>
</dbReference>
<sequence>MNSAWRDTLRWATFIFGVTFFLSGFFNTSTVVLDQVDWWVGVLIVFGIILVGIVFDIMGLAAAAARETPYHAMASERVRGATQAIQIVRNAEKFSNFCNDVVGDIAGVLSGAATAVVVERIIHAADMTGFQKAVAAITATALVAALTVSGKALGKAYAIRNANYIILRVGQFFSWLERKFHISLFSGNDKKKSRKRGGKRAVGKRQQPR</sequence>
<feature type="region of interest" description="Disordered" evidence="1">
    <location>
        <begin position="188"/>
        <end position="209"/>
    </location>
</feature>
<dbReference type="Proteomes" id="UP001596002">
    <property type="component" value="Unassembled WGS sequence"/>
</dbReference>
<dbReference type="RefSeq" id="WP_380027366.1">
    <property type="nucleotide sequence ID" value="NZ_JBHSHC010000119.1"/>
</dbReference>
<evidence type="ECO:0000256" key="2">
    <source>
        <dbReference type="SAM" id="Phobius"/>
    </source>
</evidence>
<comment type="caution">
    <text evidence="3">The sequence shown here is derived from an EMBL/GenBank/DDBJ whole genome shotgun (WGS) entry which is preliminary data.</text>
</comment>
<feature type="compositionally biased region" description="Basic residues" evidence="1">
    <location>
        <begin position="191"/>
        <end position="209"/>
    </location>
</feature>
<name>A0ABV9Q6L5_9BACL</name>
<keyword evidence="2" id="KW-0812">Transmembrane</keyword>
<protein>
    <recommendedName>
        <fullName evidence="5">DUF21 domain-containing protein</fullName>
    </recommendedName>
</protein>
<gene>
    <name evidence="3" type="ORF">ACFO8Q_17665</name>
</gene>
<reference evidence="4" key="1">
    <citation type="journal article" date="2019" name="Int. J. Syst. Evol. Microbiol.">
        <title>The Global Catalogue of Microorganisms (GCM) 10K type strain sequencing project: providing services to taxonomists for standard genome sequencing and annotation.</title>
        <authorList>
            <consortium name="The Broad Institute Genomics Platform"/>
            <consortium name="The Broad Institute Genome Sequencing Center for Infectious Disease"/>
            <person name="Wu L."/>
            <person name="Ma J."/>
        </authorList>
    </citation>
    <scope>NUCLEOTIDE SEQUENCE [LARGE SCALE GENOMIC DNA]</scope>
    <source>
        <strain evidence="4">WYCCWR 12678</strain>
    </source>
</reference>
<feature type="transmembrane region" description="Helical" evidence="2">
    <location>
        <begin position="12"/>
        <end position="32"/>
    </location>
</feature>
<evidence type="ECO:0000313" key="3">
    <source>
        <dbReference type="EMBL" id="MFC4769162.1"/>
    </source>
</evidence>
<feature type="transmembrane region" description="Helical" evidence="2">
    <location>
        <begin position="38"/>
        <end position="65"/>
    </location>
</feature>
<keyword evidence="4" id="KW-1185">Reference proteome</keyword>
<proteinExistence type="predicted"/>
<evidence type="ECO:0000313" key="4">
    <source>
        <dbReference type="Proteomes" id="UP001596002"/>
    </source>
</evidence>
<keyword evidence="2" id="KW-1133">Transmembrane helix</keyword>